<keyword evidence="2" id="KW-1185">Reference proteome</keyword>
<dbReference type="EMBL" id="CM046398">
    <property type="protein sequence ID" value="KAI8531108.1"/>
    <property type="molecule type" value="Genomic_DNA"/>
</dbReference>
<gene>
    <name evidence="1" type="ORF">RHMOL_Rhmol11G0111500</name>
</gene>
<evidence type="ECO:0000313" key="1">
    <source>
        <dbReference type="EMBL" id="KAI8531108.1"/>
    </source>
</evidence>
<evidence type="ECO:0000313" key="2">
    <source>
        <dbReference type="Proteomes" id="UP001062846"/>
    </source>
</evidence>
<protein>
    <submittedName>
        <fullName evidence="1">Uncharacterized protein</fullName>
    </submittedName>
</protein>
<organism evidence="1 2">
    <name type="scientific">Rhododendron molle</name>
    <name type="common">Chinese azalea</name>
    <name type="synonym">Azalea mollis</name>
    <dbReference type="NCBI Taxonomy" id="49168"/>
    <lineage>
        <taxon>Eukaryota</taxon>
        <taxon>Viridiplantae</taxon>
        <taxon>Streptophyta</taxon>
        <taxon>Embryophyta</taxon>
        <taxon>Tracheophyta</taxon>
        <taxon>Spermatophyta</taxon>
        <taxon>Magnoliopsida</taxon>
        <taxon>eudicotyledons</taxon>
        <taxon>Gunneridae</taxon>
        <taxon>Pentapetalae</taxon>
        <taxon>asterids</taxon>
        <taxon>Ericales</taxon>
        <taxon>Ericaceae</taxon>
        <taxon>Ericoideae</taxon>
        <taxon>Rhodoreae</taxon>
        <taxon>Rhododendron</taxon>
    </lineage>
</organism>
<name>A0ACC0LQX0_RHOML</name>
<dbReference type="Proteomes" id="UP001062846">
    <property type="component" value="Chromosome 11"/>
</dbReference>
<comment type="caution">
    <text evidence="1">The sequence shown here is derived from an EMBL/GenBank/DDBJ whole genome shotgun (WGS) entry which is preliminary data.</text>
</comment>
<sequence>MSERGGFMSADENEISNSLRRRRRLASSQTLRLEAYFEECQHPNERQRLQLGRELGLTPTQIKFWFQNKRTLVKAQYERLEGNALRAENNRLKCENLAFGDALKVKSLCTPCKGLPFSKEKNHSILEDLQTENAILNKKYEKLSKVVVNMGISGSKVHPPATGPSRDASVGGFPGPRMGMLSLDHNICSRNFRDPNFLCDLKEIKESDKLGMFQTVVNAVNEVVSLLSIEPLWINDPTVGRYVIHRDNYGKSFPRINHLKGARPQFESSKDEGIVRMHGSQLVGILMNSTKRVNFFPTIITKGMTIRELDAQSGSLSGSLQLVHEQLHVLSPLVAPREFYLLRYCEQFNEGEWIIVDVSHDFFNENQQSSPFRSWRLPSGCFIKDLSNGCSKLGTGSFLNGRKVPRKEWGSEVPRAKRADWGCVDMWLSRRDWGRLAVGRKGKGRMAKGFRQQVTWVEHVQVDDKALTHPLYRDLIFHGLAYGAERWLLSLQRMCERFAFGMGRTAVSQETVVSTPEGRRSIMNLTHRMVKYLCANLTMKRKLEIPQLAELNSGGIRFSSRKSTGLGQPSGLIVSAATSLRLPLPYQALFDFLCNTKTRSQWDAMSNGNPFREIARISYGNNPGNHISIIQESCVDPLGAMIVYAPIDIQSVQMAVSGADSSGIPILPSGFIISSDGHPHAGANGASSSTSTAKPMSSGSLLTVAFQILTGGDMQLVTGLNALVSSTIQNITSALNCTSLK</sequence>
<proteinExistence type="predicted"/>
<reference evidence="1" key="1">
    <citation type="submission" date="2022-02" db="EMBL/GenBank/DDBJ databases">
        <title>Plant Genome Project.</title>
        <authorList>
            <person name="Zhang R.-G."/>
        </authorList>
    </citation>
    <scope>NUCLEOTIDE SEQUENCE</scope>
    <source>
        <strain evidence="1">AT1</strain>
    </source>
</reference>
<accession>A0ACC0LQX0</accession>